<dbReference type="InterPro" id="IPR002347">
    <property type="entry name" value="SDR_fam"/>
</dbReference>
<accession>A0ABW5DRW7</accession>
<dbReference type="Pfam" id="PF13561">
    <property type="entry name" value="adh_short_C2"/>
    <property type="match status" value="1"/>
</dbReference>
<dbReference type="NCBIfam" id="NF005559">
    <property type="entry name" value="PRK07231.1"/>
    <property type="match status" value="1"/>
</dbReference>
<dbReference type="PRINTS" id="PR00080">
    <property type="entry name" value="SDRFAMILY"/>
</dbReference>
<evidence type="ECO:0000256" key="1">
    <source>
        <dbReference type="ARBA" id="ARBA00006484"/>
    </source>
</evidence>
<dbReference type="GO" id="GO:0016491">
    <property type="term" value="F:oxidoreductase activity"/>
    <property type="evidence" value="ECO:0007669"/>
    <property type="project" value="UniProtKB-KW"/>
</dbReference>
<dbReference type="EMBL" id="JBHUIP010000012">
    <property type="protein sequence ID" value="MFD2263888.1"/>
    <property type="molecule type" value="Genomic_DNA"/>
</dbReference>
<dbReference type="PROSITE" id="PS00061">
    <property type="entry name" value="ADH_SHORT"/>
    <property type="match status" value="1"/>
</dbReference>
<sequence>MQLQGNVAIVTGAAQGIGRAIAEAFLKEGAQVVLADIDPKGADTAAALGENALFVKADVGAAADCTALVEAAVEAFGRVDILVNNAAIIHTADFLDLKEEDFDRVLRVNTKGSFLMGQAAARQMVKQGEGGNIINMSSVNGLMAIPNQTPYNVSKGAINQLTRNMALALAPHNIRVNAIGPGSIMTDLLKVVMDSEEVRQRILGRTPLGRCGEVEEIASIAVFLAAAASSYVTGQIIYADGGRMALNYTVPVSE</sequence>
<dbReference type="InterPro" id="IPR036291">
    <property type="entry name" value="NAD(P)-bd_dom_sf"/>
</dbReference>
<comment type="caution">
    <text evidence="4">The sequence shown here is derived from an EMBL/GenBank/DDBJ whole genome shotgun (WGS) entry which is preliminary data.</text>
</comment>
<evidence type="ECO:0000313" key="4">
    <source>
        <dbReference type="EMBL" id="MFD2263888.1"/>
    </source>
</evidence>
<feature type="domain" description="Ketoreductase" evidence="3">
    <location>
        <begin position="6"/>
        <end position="182"/>
    </location>
</feature>
<keyword evidence="2 4" id="KW-0560">Oxidoreductase</keyword>
<dbReference type="CDD" id="cd05233">
    <property type="entry name" value="SDR_c"/>
    <property type="match status" value="1"/>
</dbReference>
<organism evidence="4 5">
    <name type="scientific">Lacibacterium aquatile</name>
    <dbReference type="NCBI Taxonomy" id="1168082"/>
    <lineage>
        <taxon>Bacteria</taxon>
        <taxon>Pseudomonadati</taxon>
        <taxon>Pseudomonadota</taxon>
        <taxon>Alphaproteobacteria</taxon>
        <taxon>Rhodospirillales</taxon>
        <taxon>Rhodospirillaceae</taxon>
    </lineage>
</organism>
<dbReference type="InterPro" id="IPR020904">
    <property type="entry name" value="Sc_DH/Rdtase_CS"/>
</dbReference>
<dbReference type="PANTHER" id="PTHR42760:SF133">
    <property type="entry name" value="3-OXOACYL-[ACYL-CARRIER-PROTEIN] REDUCTASE"/>
    <property type="match status" value="1"/>
</dbReference>
<name>A0ABW5DRW7_9PROT</name>
<dbReference type="PANTHER" id="PTHR42760">
    <property type="entry name" value="SHORT-CHAIN DEHYDROGENASES/REDUCTASES FAMILY MEMBER"/>
    <property type="match status" value="1"/>
</dbReference>
<gene>
    <name evidence="4" type="ORF">ACFSM5_13380</name>
</gene>
<keyword evidence="5" id="KW-1185">Reference proteome</keyword>
<dbReference type="Proteomes" id="UP001597295">
    <property type="component" value="Unassembled WGS sequence"/>
</dbReference>
<evidence type="ECO:0000313" key="5">
    <source>
        <dbReference type="Proteomes" id="UP001597295"/>
    </source>
</evidence>
<dbReference type="PRINTS" id="PR00081">
    <property type="entry name" value="GDHRDH"/>
</dbReference>
<reference evidence="5" key="1">
    <citation type="journal article" date="2019" name="Int. J. Syst. Evol. Microbiol.">
        <title>The Global Catalogue of Microorganisms (GCM) 10K type strain sequencing project: providing services to taxonomists for standard genome sequencing and annotation.</title>
        <authorList>
            <consortium name="The Broad Institute Genomics Platform"/>
            <consortium name="The Broad Institute Genome Sequencing Center for Infectious Disease"/>
            <person name="Wu L."/>
            <person name="Ma J."/>
        </authorList>
    </citation>
    <scope>NUCLEOTIDE SEQUENCE [LARGE SCALE GENOMIC DNA]</scope>
    <source>
        <strain evidence="5">CGMCC 1.19062</strain>
    </source>
</reference>
<proteinExistence type="inferred from homology"/>
<evidence type="ECO:0000256" key="2">
    <source>
        <dbReference type="ARBA" id="ARBA00023002"/>
    </source>
</evidence>
<protein>
    <submittedName>
        <fullName evidence="4">SDR family NAD(P)-dependent oxidoreductase</fullName>
        <ecNumber evidence="4">1.1.1.-</ecNumber>
    </submittedName>
</protein>
<evidence type="ECO:0000259" key="3">
    <source>
        <dbReference type="SMART" id="SM00822"/>
    </source>
</evidence>
<dbReference type="SMART" id="SM00822">
    <property type="entry name" value="PKS_KR"/>
    <property type="match status" value="1"/>
</dbReference>
<dbReference type="Gene3D" id="3.40.50.720">
    <property type="entry name" value="NAD(P)-binding Rossmann-like Domain"/>
    <property type="match status" value="1"/>
</dbReference>
<dbReference type="InterPro" id="IPR057326">
    <property type="entry name" value="KR_dom"/>
</dbReference>
<dbReference type="EC" id="1.1.1.-" evidence="4"/>
<comment type="similarity">
    <text evidence="1">Belongs to the short-chain dehydrogenases/reductases (SDR) family.</text>
</comment>
<dbReference type="SUPFAM" id="SSF51735">
    <property type="entry name" value="NAD(P)-binding Rossmann-fold domains"/>
    <property type="match status" value="1"/>
</dbReference>
<dbReference type="RefSeq" id="WP_379876931.1">
    <property type="nucleotide sequence ID" value="NZ_JBHUIP010000012.1"/>
</dbReference>